<dbReference type="Gene3D" id="1.20.5.110">
    <property type="match status" value="1"/>
</dbReference>
<dbReference type="WBParaSite" id="DME_0000362801-mRNA-1">
    <property type="protein sequence ID" value="DME_0000362801-mRNA-1"/>
    <property type="gene ID" value="DME_0000362801"/>
</dbReference>
<dbReference type="Proteomes" id="UP000038040">
    <property type="component" value="Unplaced"/>
</dbReference>
<evidence type="ECO:0000256" key="3">
    <source>
        <dbReference type="ARBA" id="ARBA00023274"/>
    </source>
</evidence>
<protein>
    <recommendedName>
        <fullName evidence="4">Large ribosomal subunit protein eL13</fullName>
    </recommendedName>
    <alternativeName>
        <fullName evidence="5">60S ribosomal protein L13</fullName>
    </alternativeName>
</protein>
<reference evidence="6 8" key="2">
    <citation type="submission" date="2018-11" db="EMBL/GenBank/DDBJ databases">
        <authorList>
            <consortium name="Pathogen Informatics"/>
        </authorList>
    </citation>
    <scope>NUCLEOTIDE SEQUENCE [LARGE SCALE GENOMIC DNA]</scope>
</reference>
<dbReference type="STRING" id="318479.A0A0N4U979"/>
<name>A0A0N4U979_DRAME</name>
<keyword evidence="3" id="KW-0687">Ribonucleoprotein</keyword>
<accession>A0A0N4U979</accession>
<evidence type="ECO:0000313" key="9">
    <source>
        <dbReference type="WBParaSite" id="DME_0000362801-mRNA-1"/>
    </source>
</evidence>
<dbReference type="Proteomes" id="UP000274756">
    <property type="component" value="Unassembled WGS sequence"/>
</dbReference>
<reference evidence="9" key="1">
    <citation type="submission" date="2017-02" db="UniProtKB">
        <authorList>
            <consortium name="WormBaseParasite"/>
        </authorList>
    </citation>
    <scope>IDENTIFICATION</scope>
</reference>
<dbReference type="Pfam" id="PF01294">
    <property type="entry name" value="Ribosomal_L13e"/>
    <property type="match status" value="1"/>
</dbReference>
<dbReference type="PANTHER" id="PTHR11722:SF0">
    <property type="entry name" value="LARGE RIBOSOMAL SUBUNIT PROTEIN EL13"/>
    <property type="match status" value="1"/>
</dbReference>
<dbReference type="GO" id="GO:0006412">
    <property type="term" value="P:translation"/>
    <property type="evidence" value="ECO:0007669"/>
    <property type="project" value="InterPro"/>
</dbReference>
<evidence type="ECO:0000313" key="8">
    <source>
        <dbReference type="Proteomes" id="UP000274756"/>
    </source>
</evidence>
<comment type="similarity">
    <text evidence="1">Belongs to the eukaryotic ribosomal protein eL13 family.</text>
</comment>
<dbReference type="PANTHER" id="PTHR11722">
    <property type="entry name" value="60S RIBOSOMAL PROTEIN L13"/>
    <property type="match status" value="1"/>
</dbReference>
<dbReference type="OrthoDB" id="10264538at2759"/>
<dbReference type="GO" id="GO:0003723">
    <property type="term" value="F:RNA binding"/>
    <property type="evidence" value="ECO:0007669"/>
    <property type="project" value="TreeGrafter"/>
</dbReference>
<evidence type="ECO:0000256" key="2">
    <source>
        <dbReference type="ARBA" id="ARBA00022980"/>
    </source>
</evidence>
<dbReference type="InterPro" id="IPR001380">
    <property type="entry name" value="Ribosomal_eL13"/>
</dbReference>
<keyword evidence="8" id="KW-1185">Reference proteome</keyword>
<evidence type="ECO:0000256" key="4">
    <source>
        <dbReference type="ARBA" id="ARBA00035216"/>
    </source>
</evidence>
<dbReference type="AlphaFoldDB" id="A0A0N4U979"/>
<evidence type="ECO:0000313" key="6">
    <source>
        <dbReference type="EMBL" id="VDN57660.1"/>
    </source>
</evidence>
<dbReference type="GO" id="GO:0022625">
    <property type="term" value="C:cytosolic large ribosomal subunit"/>
    <property type="evidence" value="ECO:0007669"/>
    <property type="project" value="TreeGrafter"/>
</dbReference>
<organism evidence="7 9">
    <name type="scientific">Dracunculus medinensis</name>
    <name type="common">Guinea worm</name>
    <dbReference type="NCBI Taxonomy" id="318479"/>
    <lineage>
        <taxon>Eukaryota</taxon>
        <taxon>Metazoa</taxon>
        <taxon>Ecdysozoa</taxon>
        <taxon>Nematoda</taxon>
        <taxon>Chromadorea</taxon>
        <taxon>Rhabditida</taxon>
        <taxon>Spirurina</taxon>
        <taxon>Dracunculoidea</taxon>
        <taxon>Dracunculidae</taxon>
        <taxon>Dracunculus</taxon>
    </lineage>
</organism>
<evidence type="ECO:0000256" key="1">
    <source>
        <dbReference type="ARBA" id="ARBA00005640"/>
    </source>
</evidence>
<sequence length="83" mass="9595">MSRPKKGDSTADQIKIATQLRGTIMPIKKRARAEKARAITDGERKFEVFRYLRRVRADKRLKGAREKKAREIVEENVTVGGRR</sequence>
<evidence type="ECO:0000313" key="7">
    <source>
        <dbReference type="Proteomes" id="UP000038040"/>
    </source>
</evidence>
<keyword evidence="2" id="KW-0689">Ribosomal protein</keyword>
<gene>
    <name evidence="6" type="ORF">DME_LOCUS7633</name>
</gene>
<proteinExistence type="inferred from homology"/>
<dbReference type="GO" id="GO:0003735">
    <property type="term" value="F:structural constituent of ribosome"/>
    <property type="evidence" value="ECO:0007669"/>
    <property type="project" value="InterPro"/>
</dbReference>
<dbReference type="EMBL" id="UYYG01001161">
    <property type="protein sequence ID" value="VDN57660.1"/>
    <property type="molecule type" value="Genomic_DNA"/>
</dbReference>
<evidence type="ECO:0000256" key="5">
    <source>
        <dbReference type="ARBA" id="ARBA00035321"/>
    </source>
</evidence>